<dbReference type="EMBL" id="JXJU01000001">
    <property type="protein sequence ID" value="PCS01272.1"/>
    <property type="molecule type" value="Genomic_DNA"/>
</dbReference>
<evidence type="ECO:0000313" key="15">
    <source>
        <dbReference type="Proteomes" id="UP000218181"/>
    </source>
</evidence>
<keyword evidence="15" id="KW-1185">Reference proteome</keyword>
<evidence type="ECO:0000256" key="9">
    <source>
        <dbReference type="ARBA" id="ARBA00023065"/>
    </source>
</evidence>
<dbReference type="Proteomes" id="UP000218181">
    <property type="component" value="Unassembled WGS sequence"/>
</dbReference>
<evidence type="ECO:0000256" key="11">
    <source>
        <dbReference type="HAMAP-Rule" id="MF_01522"/>
    </source>
</evidence>
<feature type="transmembrane region" description="Helical" evidence="11">
    <location>
        <begin position="430"/>
        <end position="447"/>
    </location>
</feature>
<comment type="catalytic activity">
    <reaction evidence="11">
        <text>K(+)(in) + H(+)(in) = K(+)(out) + H(+)(out)</text>
        <dbReference type="Rhea" id="RHEA:28490"/>
        <dbReference type="ChEBI" id="CHEBI:15378"/>
        <dbReference type="ChEBI" id="CHEBI:29103"/>
    </reaction>
</comment>
<keyword evidence="4 11" id="KW-0633">Potassium transport</keyword>
<comment type="similarity">
    <text evidence="11">Belongs to the HAK/KUP transporter (TC 2.A.72) family.</text>
</comment>
<keyword evidence="6 11" id="KW-0769">Symport</keyword>
<feature type="transmembrane region" description="Helical" evidence="11">
    <location>
        <begin position="16"/>
        <end position="35"/>
    </location>
</feature>
<dbReference type="GO" id="GO:0015079">
    <property type="term" value="F:potassium ion transmembrane transporter activity"/>
    <property type="evidence" value="ECO:0007669"/>
    <property type="project" value="UniProtKB-UniRule"/>
</dbReference>
<evidence type="ECO:0000256" key="7">
    <source>
        <dbReference type="ARBA" id="ARBA00022958"/>
    </source>
</evidence>
<dbReference type="GO" id="GO:0015293">
    <property type="term" value="F:symporter activity"/>
    <property type="evidence" value="ECO:0007669"/>
    <property type="project" value="UniProtKB-UniRule"/>
</dbReference>
<evidence type="ECO:0000313" key="14">
    <source>
        <dbReference type="EMBL" id="PCS01272.1"/>
    </source>
</evidence>
<evidence type="ECO:0000259" key="13">
    <source>
        <dbReference type="Pfam" id="PF22776"/>
    </source>
</evidence>
<sequence>MGQTAHNKSFNKASKAGFIIALGVVYGDIGTSPLYTMQSIVQGQGGLTHISEDFILGAVSLIIWTLTLITTVKYVLIALNADNHHEGGIFSLFTLVRKMSKWLIIPAMIGGATLLSDGALTPAVTVTSAIEGLKGVPSLAELYSNQNVVVVTTLIILAILFLIQRFGTGFVGKIFGPLMFIWFAFLGITGLINSFGNLEIFKAINPYYAVRLLVSPENKAGLFVLGSIFLATTGAEALYSDLGHVGKGNIHVSWPFVKICIVLSYCGQGAWLIAHRGQELGGLNPFFAILPTEIMLYAVILATFASIIASQSLISGSFTLVSEAIRLKLLPMLKIYYPGETLGQLYIPAVNFALWIVTSCIVLYFKTSAHMEAAYGLAITVTMLMTSILLSYYLIQKGLPHWLAHGIMSFFILIEGMFFVASAIKFLHGGYVVVIIALMIMFVMYIWHHGNSIVFKYIKSLNINDYKRQLKALRDDTTIDLYQTNVVYLTSRMDHEWIDRSILYSILDKRPKRAKVYWFVNVKVTDEPYTAEYKVDMMGTDYIVRVVIYLGFRMRQEIPRYLRTIVTDLMESGRLPKQHQDYSITPGRKVGDFRFVVIEEKLTNARQMSGFDRFVLMTKAAIKKFTASPMRWFGLQFSEVTMETVPLVLSDVRNLEIHERLMHHETENGDEMEEKGVPSTTDVIKPLKFKNKIKDKK</sequence>
<name>A0A2A5RPC4_9LACT</name>
<evidence type="ECO:0000256" key="3">
    <source>
        <dbReference type="ARBA" id="ARBA00022475"/>
    </source>
</evidence>
<evidence type="ECO:0000256" key="5">
    <source>
        <dbReference type="ARBA" id="ARBA00022692"/>
    </source>
</evidence>
<organism evidence="14 15">
    <name type="scientific">Lactococcus fujiensis JCM 16395</name>
    <dbReference type="NCBI Taxonomy" id="1291764"/>
    <lineage>
        <taxon>Bacteria</taxon>
        <taxon>Bacillati</taxon>
        <taxon>Bacillota</taxon>
        <taxon>Bacilli</taxon>
        <taxon>Lactobacillales</taxon>
        <taxon>Streptococcaceae</taxon>
        <taxon>Lactococcus</taxon>
    </lineage>
</organism>
<dbReference type="InterPro" id="IPR053951">
    <property type="entry name" value="K_trans_N"/>
</dbReference>
<accession>A0A2A5RPC4</accession>
<gene>
    <name evidence="11" type="primary">kup</name>
    <name evidence="14" type="ORF">RT41_GL000036</name>
</gene>
<feature type="transmembrane region" description="Helical" evidence="11">
    <location>
        <begin position="342"/>
        <end position="367"/>
    </location>
</feature>
<dbReference type="OrthoDB" id="9805577at2"/>
<keyword evidence="8 11" id="KW-1133">Transmembrane helix</keyword>
<dbReference type="GO" id="GO:0005886">
    <property type="term" value="C:plasma membrane"/>
    <property type="evidence" value="ECO:0007669"/>
    <property type="project" value="UniProtKB-SubCell"/>
</dbReference>
<feature type="transmembrane region" description="Helical" evidence="11">
    <location>
        <begin position="373"/>
        <end position="395"/>
    </location>
</feature>
<dbReference type="AlphaFoldDB" id="A0A2A5RPC4"/>
<keyword evidence="7 11" id="KW-0630">Potassium</keyword>
<evidence type="ECO:0000256" key="4">
    <source>
        <dbReference type="ARBA" id="ARBA00022538"/>
    </source>
</evidence>
<comment type="subcellular location">
    <subcellularLocation>
        <location evidence="11">Cell membrane</location>
        <topology evidence="11">Multi-pass membrane protein</topology>
    </subcellularLocation>
    <subcellularLocation>
        <location evidence="1">Membrane</location>
        <topology evidence="1">Multi-pass membrane protein</topology>
    </subcellularLocation>
</comment>
<feature type="transmembrane region" description="Helical" evidence="11">
    <location>
        <begin position="294"/>
        <end position="321"/>
    </location>
</feature>
<evidence type="ECO:0000256" key="1">
    <source>
        <dbReference type="ARBA" id="ARBA00004141"/>
    </source>
</evidence>
<feature type="transmembrane region" description="Helical" evidence="11">
    <location>
        <begin position="252"/>
        <end position="274"/>
    </location>
</feature>
<evidence type="ECO:0000256" key="10">
    <source>
        <dbReference type="ARBA" id="ARBA00023136"/>
    </source>
</evidence>
<keyword evidence="10 11" id="KW-0472">Membrane</keyword>
<reference evidence="14 15" key="1">
    <citation type="submission" date="2014-12" db="EMBL/GenBank/DDBJ databases">
        <title>Draft genome sequences of 10 type strains of Lactococcus.</title>
        <authorList>
            <person name="Sun Z."/>
            <person name="Zhong Z."/>
            <person name="Liu W."/>
            <person name="Zhang W."/>
            <person name="Zhang H."/>
        </authorList>
    </citation>
    <scope>NUCLEOTIDE SEQUENCE [LARGE SCALE GENOMIC DNA]</scope>
    <source>
        <strain evidence="14 15">JCM 16395</strain>
    </source>
</reference>
<feature type="transmembrane region" description="Helical" evidence="11">
    <location>
        <begin position="55"/>
        <end position="81"/>
    </location>
</feature>
<evidence type="ECO:0000259" key="12">
    <source>
        <dbReference type="Pfam" id="PF02705"/>
    </source>
</evidence>
<protein>
    <recommendedName>
        <fullName evidence="11">Probable potassium transport system protein Kup</fullName>
    </recommendedName>
</protein>
<keyword evidence="5 11" id="KW-0812">Transmembrane</keyword>
<keyword evidence="2 11" id="KW-0813">Transport</keyword>
<comment type="caution">
    <text evidence="14">The sequence shown here is derived from an EMBL/GenBank/DDBJ whole genome shotgun (WGS) entry which is preliminary data.</text>
</comment>
<dbReference type="InterPro" id="IPR003855">
    <property type="entry name" value="K+_transporter"/>
</dbReference>
<evidence type="ECO:0000256" key="6">
    <source>
        <dbReference type="ARBA" id="ARBA00022847"/>
    </source>
</evidence>
<proteinExistence type="inferred from homology"/>
<dbReference type="PANTHER" id="PTHR30540">
    <property type="entry name" value="OSMOTIC STRESS POTASSIUM TRANSPORTER"/>
    <property type="match status" value="1"/>
</dbReference>
<dbReference type="InterPro" id="IPR023051">
    <property type="entry name" value="Kup"/>
</dbReference>
<feature type="transmembrane region" description="Helical" evidence="11">
    <location>
        <begin position="144"/>
        <end position="163"/>
    </location>
</feature>
<dbReference type="Pfam" id="PF02705">
    <property type="entry name" value="K_trans"/>
    <property type="match status" value="1"/>
</dbReference>
<keyword evidence="3 11" id="KW-1003">Cell membrane</keyword>
<feature type="transmembrane region" description="Helical" evidence="11">
    <location>
        <begin position="102"/>
        <end position="124"/>
    </location>
</feature>
<dbReference type="STRING" id="1291764.GCA_001311235_00580"/>
<dbReference type="Pfam" id="PF22776">
    <property type="entry name" value="K_trans_C"/>
    <property type="match status" value="1"/>
</dbReference>
<comment type="function">
    <text evidence="11">Transport of potassium into the cell. Likely operates as a K(+):H(+) symporter.</text>
</comment>
<dbReference type="InterPro" id="IPR053952">
    <property type="entry name" value="K_trans_C"/>
</dbReference>
<evidence type="ECO:0000256" key="2">
    <source>
        <dbReference type="ARBA" id="ARBA00022448"/>
    </source>
</evidence>
<dbReference type="PANTHER" id="PTHR30540:SF83">
    <property type="entry name" value="K+ POTASSIUM TRANSPORTER"/>
    <property type="match status" value="1"/>
</dbReference>
<feature type="transmembrane region" description="Helical" evidence="11">
    <location>
        <begin position="170"/>
        <end position="192"/>
    </location>
</feature>
<evidence type="ECO:0000256" key="8">
    <source>
        <dbReference type="ARBA" id="ARBA00022989"/>
    </source>
</evidence>
<feature type="transmembrane region" description="Helical" evidence="11">
    <location>
        <begin position="402"/>
        <end position="424"/>
    </location>
</feature>
<dbReference type="RefSeq" id="WP_096816788.1">
    <property type="nucleotide sequence ID" value="NZ_JXJU01000001.1"/>
</dbReference>
<dbReference type="HAMAP" id="MF_01522">
    <property type="entry name" value="Kup"/>
    <property type="match status" value="1"/>
</dbReference>
<feature type="domain" description="K+ potassium transporter integral membrane" evidence="12">
    <location>
        <begin position="19"/>
        <end position="461"/>
    </location>
</feature>
<feature type="domain" description="K+ potassium transporter C-terminal" evidence="13">
    <location>
        <begin position="485"/>
        <end position="640"/>
    </location>
</feature>
<keyword evidence="9 11" id="KW-0406">Ion transport</keyword>